<evidence type="ECO:0000313" key="3">
    <source>
        <dbReference type="EMBL" id="KAA5826570.1"/>
    </source>
</evidence>
<feature type="region of interest" description="Disordered" evidence="1">
    <location>
        <begin position="170"/>
        <end position="194"/>
    </location>
</feature>
<gene>
    <name evidence="3" type="ORF">F1721_31295</name>
</gene>
<dbReference type="InterPro" id="IPR016181">
    <property type="entry name" value="Acyl_CoA_acyltransferase"/>
</dbReference>
<sequence length="194" mass="21163">MITVRAATPSELARITPAYAAAFADEAVVAWVVPNAAESDLAEFFQQSVAAALREDEVLLAEHPDGTIAGLSVWSETMSATRLRSTAAELADAAEPALRRTATVLRRTADQHPEESHLYLSAMAVVPEFRGSGAGTAMLRHRLTRADAEHRPTYLEASTPRSTHLYARHGFRPTANPIDLPDGPRLQPMWRDPK</sequence>
<dbReference type="SUPFAM" id="SSF55729">
    <property type="entry name" value="Acyl-CoA N-acyltransferases (Nat)"/>
    <property type="match status" value="1"/>
</dbReference>
<evidence type="ECO:0000313" key="4">
    <source>
        <dbReference type="Proteomes" id="UP000323946"/>
    </source>
</evidence>
<proteinExistence type="predicted"/>
<keyword evidence="3" id="KW-0808">Transferase</keyword>
<dbReference type="SMR" id="A0A5M7BD16"/>
<comment type="caution">
    <text evidence="3">The sequence shown here is derived from an EMBL/GenBank/DDBJ whole genome shotgun (WGS) entry which is preliminary data.</text>
</comment>
<dbReference type="InterPro" id="IPR000182">
    <property type="entry name" value="GNAT_dom"/>
</dbReference>
<dbReference type="InterPro" id="IPR052523">
    <property type="entry name" value="Trichothecene_AcTrans"/>
</dbReference>
<evidence type="ECO:0000256" key="1">
    <source>
        <dbReference type="SAM" id="MobiDB-lite"/>
    </source>
</evidence>
<dbReference type="EMBL" id="VWPH01000018">
    <property type="protein sequence ID" value="KAA5826570.1"/>
    <property type="molecule type" value="Genomic_DNA"/>
</dbReference>
<organism evidence="3 4">
    <name type="scientific">Saccharopolyspora hirsuta</name>
    <dbReference type="NCBI Taxonomy" id="1837"/>
    <lineage>
        <taxon>Bacteria</taxon>
        <taxon>Bacillati</taxon>
        <taxon>Actinomycetota</taxon>
        <taxon>Actinomycetes</taxon>
        <taxon>Pseudonocardiales</taxon>
        <taxon>Pseudonocardiaceae</taxon>
        <taxon>Saccharopolyspora</taxon>
    </lineage>
</organism>
<dbReference type="RefSeq" id="WP_150070428.1">
    <property type="nucleotide sequence ID" value="NZ_JBEPDJ010000007.1"/>
</dbReference>
<dbReference type="GO" id="GO:0016747">
    <property type="term" value="F:acyltransferase activity, transferring groups other than amino-acyl groups"/>
    <property type="evidence" value="ECO:0007669"/>
    <property type="project" value="InterPro"/>
</dbReference>
<accession>A0A5M7BD16</accession>
<protein>
    <submittedName>
        <fullName evidence="3">GNAT family N-acetyltransferase</fullName>
    </submittedName>
</protein>
<dbReference type="Pfam" id="PF13508">
    <property type="entry name" value="Acetyltransf_7"/>
    <property type="match status" value="1"/>
</dbReference>
<dbReference type="PANTHER" id="PTHR42791">
    <property type="entry name" value="GNAT FAMILY ACETYLTRANSFERASE"/>
    <property type="match status" value="1"/>
</dbReference>
<dbReference type="PROSITE" id="PS51186">
    <property type="entry name" value="GNAT"/>
    <property type="match status" value="1"/>
</dbReference>
<dbReference type="Gene3D" id="3.40.630.30">
    <property type="match status" value="1"/>
</dbReference>
<dbReference type="PANTHER" id="PTHR42791:SF1">
    <property type="entry name" value="N-ACETYLTRANSFERASE DOMAIN-CONTAINING PROTEIN"/>
    <property type="match status" value="1"/>
</dbReference>
<feature type="domain" description="N-acetyltransferase" evidence="2">
    <location>
        <begin position="2"/>
        <end position="194"/>
    </location>
</feature>
<dbReference type="OrthoDB" id="7057833at2"/>
<name>A0A5M7BD16_SACHI</name>
<keyword evidence="4" id="KW-1185">Reference proteome</keyword>
<evidence type="ECO:0000259" key="2">
    <source>
        <dbReference type="PROSITE" id="PS51186"/>
    </source>
</evidence>
<dbReference type="Proteomes" id="UP000323946">
    <property type="component" value="Unassembled WGS sequence"/>
</dbReference>
<dbReference type="AlphaFoldDB" id="A0A5M7BD16"/>
<dbReference type="CDD" id="cd04301">
    <property type="entry name" value="NAT_SF"/>
    <property type="match status" value="1"/>
</dbReference>
<reference evidence="3 4" key="1">
    <citation type="submission" date="2019-09" db="EMBL/GenBank/DDBJ databases">
        <title>Draft genome sequence of the thermophilic Saccharopolyspora hirsuta VKM Ac-666T.</title>
        <authorList>
            <person name="Lobastova T.G."/>
            <person name="Fokina V."/>
            <person name="Bragin E.Y."/>
            <person name="Shtratnikova V.Y."/>
            <person name="Starodumova I.P."/>
            <person name="Tarlachkov S.V."/>
            <person name="Donova M.V."/>
        </authorList>
    </citation>
    <scope>NUCLEOTIDE SEQUENCE [LARGE SCALE GENOMIC DNA]</scope>
    <source>
        <strain evidence="3 4">VKM Ac-666</strain>
    </source>
</reference>